<proteinExistence type="inferred from homology"/>
<dbReference type="OMA" id="RSSHFVM"/>
<dbReference type="Pfam" id="PF01565">
    <property type="entry name" value="FAD_binding_4"/>
    <property type="match status" value="1"/>
</dbReference>
<dbReference type="Gene3D" id="3.30.465.10">
    <property type="match status" value="1"/>
</dbReference>
<evidence type="ECO:0000313" key="7">
    <source>
        <dbReference type="EMBL" id="KNC95892.1"/>
    </source>
</evidence>
<dbReference type="InParanoid" id="A0A0L0H3W1"/>
<dbReference type="VEuPathDB" id="FungiDB:SPPG_08653"/>
<dbReference type="OrthoDB" id="2151789at2759"/>
<organism evidence="7 8">
    <name type="scientific">Spizellomyces punctatus (strain DAOM BR117)</name>
    <dbReference type="NCBI Taxonomy" id="645134"/>
    <lineage>
        <taxon>Eukaryota</taxon>
        <taxon>Fungi</taxon>
        <taxon>Fungi incertae sedis</taxon>
        <taxon>Chytridiomycota</taxon>
        <taxon>Chytridiomycota incertae sedis</taxon>
        <taxon>Chytridiomycetes</taxon>
        <taxon>Spizellomycetales</taxon>
        <taxon>Spizellomycetaceae</taxon>
        <taxon>Spizellomyces</taxon>
    </lineage>
</organism>
<dbReference type="eggNOG" id="ENOG502S2FH">
    <property type="taxonomic scope" value="Eukaryota"/>
</dbReference>
<feature type="domain" description="FAD-binding PCMH-type" evidence="6">
    <location>
        <begin position="38"/>
        <end position="206"/>
    </location>
</feature>
<comment type="similarity">
    <text evidence="2">Belongs to the oxygen-dependent FAD-linked oxidoreductase family.</text>
</comment>
<dbReference type="PROSITE" id="PS51387">
    <property type="entry name" value="FAD_PCMH"/>
    <property type="match status" value="1"/>
</dbReference>
<gene>
    <name evidence="7" type="ORF">SPPG_08653</name>
</gene>
<dbReference type="GeneID" id="27691800"/>
<dbReference type="InterPro" id="IPR016167">
    <property type="entry name" value="FAD-bd_PCMH_sub1"/>
</dbReference>
<dbReference type="Gene3D" id="3.40.462.20">
    <property type="match status" value="1"/>
</dbReference>
<dbReference type="RefSeq" id="XP_016603932.1">
    <property type="nucleotide sequence ID" value="XM_016756801.1"/>
</dbReference>
<accession>A0A0L0H3W1</accession>
<dbReference type="PANTHER" id="PTHR42973">
    <property type="entry name" value="BINDING OXIDOREDUCTASE, PUTATIVE (AFU_ORTHOLOGUE AFUA_1G17690)-RELATED"/>
    <property type="match status" value="1"/>
</dbReference>
<protein>
    <recommendedName>
        <fullName evidence="6">FAD-binding PCMH-type domain-containing protein</fullName>
    </recommendedName>
</protein>
<keyword evidence="5" id="KW-0560">Oxidoreductase</keyword>
<evidence type="ECO:0000259" key="6">
    <source>
        <dbReference type="PROSITE" id="PS51387"/>
    </source>
</evidence>
<dbReference type="SUPFAM" id="SSF56176">
    <property type="entry name" value="FAD-binding/transporter-associated domain-like"/>
    <property type="match status" value="1"/>
</dbReference>
<dbReference type="AlphaFoldDB" id="A0A0L0H3W1"/>
<evidence type="ECO:0000256" key="3">
    <source>
        <dbReference type="ARBA" id="ARBA00022630"/>
    </source>
</evidence>
<dbReference type="STRING" id="645134.A0A0L0H3W1"/>
<dbReference type="InterPro" id="IPR006094">
    <property type="entry name" value="Oxid_FAD_bind_N"/>
</dbReference>
<dbReference type="PANTHER" id="PTHR42973:SF39">
    <property type="entry name" value="FAD-BINDING PCMH-TYPE DOMAIN-CONTAINING PROTEIN"/>
    <property type="match status" value="1"/>
</dbReference>
<evidence type="ECO:0000313" key="8">
    <source>
        <dbReference type="Proteomes" id="UP000053201"/>
    </source>
</evidence>
<dbReference type="Proteomes" id="UP000053201">
    <property type="component" value="Unassembled WGS sequence"/>
</dbReference>
<dbReference type="InterPro" id="IPR016166">
    <property type="entry name" value="FAD-bd_PCMH"/>
</dbReference>
<dbReference type="InterPro" id="IPR036318">
    <property type="entry name" value="FAD-bd_PCMH-like_sf"/>
</dbReference>
<evidence type="ECO:0000256" key="4">
    <source>
        <dbReference type="ARBA" id="ARBA00022827"/>
    </source>
</evidence>
<evidence type="ECO:0000256" key="5">
    <source>
        <dbReference type="ARBA" id="ARBA00023002"/>
    </source>
</evidence>
<name>A0A0L0H3W1_SPIPD</name>
<keyword evidence="8" id="KW-1185">Reference proteome</keyword>
<dbReference type="GO" id="GO:0016491">
    <property type="term" value="F:oxidoreductase activity"/>
    <property type="evidence" value="ECO:0007669"/>
    <property type="project" value="UniProtKB-KW"/>
</dbReference>
<dbReference type="InterPro" id="IPR016169">
    <property type="entry name" value="FAD-bd_PCMH_sub2"/>
</dbReference>
<dbReference type="InterPro" id="IPR050416">
    <property type="entry name" value="FAD-linked_Oxidoreductase"/>
</dbReference>
<dbReference type="GO" id="GO:0071949">
    <property type="term" value="F:FAD binding"/>
    <property type="evidence" value="ECO:0007669"/>
    <property type="project" value="InterPro"/>
</dbReference>
<evidence type="ECO:0000256" key="1">
    <source>
        <dbReference type="ARBA" id="ARBA00001974"/>
    </source>
</evidence>
<comment type="cofactor">
    <cofactor evidence="1">
        <name>FAD</name>
        <dbReference type="ChEBI" id="CHEBI:57692"/>
    </cofactor>
</comment>
<sequence>MASKLEDLKSLLPGTSIVEPSQGGAYDKARKDTFNHDLDAFPLAIVYVRNNKDVIECVKWASSNQIPVTVAGGRHSMRCYKNDHLAIDLRHMDAVIVDAVNRTVAVQGGAKLGQVDRECSLFGMHAPFGTDPDTGVGGLTLGGGWGYLSRQYGLSIDGIVSMDVVTSKGELITTSAAVHPDLFFAMRGAGGYFGVCTLFRFRLYPVPATLSGMALYGFNEPKSLTKSYVAAMTSATRHVSGALVLGFVPDADKIRRPSATVILSYVGPSVDKGTLAIEPFKNLAGSAPLMSSVRQSTYVELQSMLGDIHSPNIGMHDKHLFLADINDEIIDTCLDMLSTLPQPTGFVAIFPFDGAIQDVPSGDTAFSHRDSNWWLIYGIEWTEISQKEPCIQWVQAGAERLKRYSQGEYTNQSHHKSAEALWGSNLDRLRKCKEIWDHGNMFGKI</sequence>
<dbReference type="EMBL" id="KQ257473">
    <property type="protein sequence ID" value="KNC95892.1"/>
    <property type="molecule type" value="Genomic_DNA"/>
</dbReference>
<dbReference type="Gene3D" id="3.30.43.10">
    <property type="entry name" value="Uridine Diphospho-n-acetylenolpyruvylglucosamine Reductase, domain 2"/>
    <property type="match status" value="1"/>
</dbReference>
<reference evidence="7 8" key="1">
    <citation type="submission" date="2009-08" db="EMBL/GenBank/DDBJ databases">
        <title>The Genome Sequence of Spizellomyces punctatus strain DAOM BR117.</title>
        <authorList>
            <consortium name="The Broad Institute Genome Sequencing Platform"/>
            <person name="Russ C."/>
            <person name="Cuomo C."/>
            <person name="Shea T."/>
            <person name="Young S.K."/>
            <person name="Zeng Q."/>
            <person name="Koehrsen M."/>
            <person name="Haas B."/>
            <person name="Borodovsky M."/>
            <person name="Guigo R."/>
            <person name="Alvarado L."/>
            <person name="Berlin A."/>
            <person name="Bochicchio J."/>
            <person name="Borenstein D."/>
            <person name="Chapman S."/>
            <person name="Chen Z."/>
            <person name="Engels R."/>
            <person name="Freedman E."/>
            <person name="Gellesch M."/>
            <person name="Goldberg J."/>
            <person name="Griggs A."/>
            <person name="Gujja S."/>
            <person name="Heiman D."/>
            <person name="Hepburn T."/>
            <person name="Howarth C."/>
            <person name="Jen D."/>
            <person name="Larson L."/>
            <person name="Lewis B."/>
            <person name="Mehta T."/>
            <person name="Park D."/>
            <person name="Pearson M."/>
            <person name="Roberts A."/>
            <person name="Saif S."/>
            <person name="Shenoy N."/>
            <person name="Sisk P."/>
            <person name="Stolte C."/>
            <person name="Sykes S."/>
            <person name="Thomson T."/>
            <person name="Walk T."/>
            <person name="White J."/>
            <person name="Yandava C."/>
            <person name="Burger G."/>
            <person name="Gray M.W."/>
            <person name="Holland P.W.H."/>
            <person name="King N."/>
            <person name="Lang F.B.F."/>
            <person name="Roger A.J."/>
            <person name="Ruiz-Trillo I."/>
            <person name="Lander E."/>
            <person name="Nusbaum C."/>
        </authorList>
    </citation>
    <scope>NUCLEOTIDE SEQUENCE [LARGE SCALE GENOMIC DNA]</scope>
    <source>
        <strain evidence="7 8">DAOM BR117</strain>
    </source>
</reference>
<evidence type="ECO:0000256" key="2">
    <source>
        <dbReference type="ARBA" id="ARBA00005466"/>
    </source>
</evidence>
<keyword evidence="3" id="KW-0285">Flavoprotein</keyword>
<keyword evidence="4" id="KW-0274">FAD</keyword>